<evidence type="ECO:0000256" key="6">
    <source>
        <dbReference type="ARBA" id="ARBA00022925"/>
    </source>
</evidence>
<comment type="subcellular location">
    <subcellularLocation>
        <location evidence="1">Membrane</location>
        <topology evidence="1">Multi-pass membrane protein</topology>
    </subcellularLocation>
</comment>
<feature type="region of interest" description="Disordered" evidence="11">
    <location>
        <begin position="290"/>
        <end position="334"/>
    </location>
</feature>
<evidence type="ECO:0000256" key="5">
    <source>
        <dbReference type="ARBA" id="ARBA00022692"/>
    </source>
</evidence>
<sequence length="334" mass="35894">MDASSDVAFGPLGFFSRSGNQALRVNPPNADIALTRWGSDWLWAVFSIMAATTIGVLAWSTVEARRHRAFHYLFAAVLATASVAYFSMASDLGATPITVEFLHGAGTGSGVAGRPTRQIWYARYIDWTITTPLLLLSLLLITPMPLSSIWVVLFFDVLMVVCGLVGALVRTSYKWGYFTLACAALFYVLYSLFGPGVRGAGQYGSAFRNAYVAGISYLGFLFLLYPISWGLSEGGNVIGVSSEMVFFGVLDLLTKPAFCLFFLAMLSRCDYDALDLRSGKGSEVYGGEAGREAMGVGEPRHTVSAPPGHVEKVGETGPGIHAVPPPIDTSRPAQ</sequence>
<evidence type="ECO:0000256" key="4">
    <source>
        <dbReference type="ARBA" id="ARBA00022606"/>
    </source>
</evidence>
<evidence type="ECO:0000256" key="12">
    <source>
        <dbReference type="SAM" id="Phobius"/>
    </source>
</evidence>
<evidence type="ECO:0000256" key="7">
    <source>
        <dbReference type="ARBA" id="ARBA00022989"/>
    </source>
</evidence>
<dbReference type="AlphaFoldDB" id="A0A061H187"/>
<dbReference type="SUPFAM" id="SSF81321">
    <property type="entry name" value="Family A G protein-coupled receptor-like"/>
    <property type="match status" value="1"/>
</dbReference>
<dbReference type="InterPro" id="IPR018229">
    <property type="entry name" value="Rhodopsin_retinal_BS"/>
</dbReference>
<feature type="transmembrane region" description="Helical" evidence="12">
    <location>
        <begin position="175"/>
        <end position="194"/>
    </location>
</feature>
<accession>A0A061H187</accession>
<evidence type="ECO:0000313" key="14">
    <source>
        <dbReference type="Proteomes" id="UP000053664"/>
    </source>
</evidence>
<feature type="transmembrane region" description="Helical" evidence="12">
    <location>
        <begin position="206"/>
        <end position="225"/>
    </location>
</feature>
<reference evidence="13 14" key="1">
    <citation type="journal article" date="2013" name="Plant Cell">
        <title>The transition from a phytopathogenic smut ancestor to an anamorphic biocontrol agent deciphered by comparative whole-genome analysis.</title>
        <authorList>
            <person name="Lefebvre F."/>
            <person name="Joly D.L."/>
            <person name="Labbe C."/>
            <person name="Teichmann B."/>
            <person name="Linning R."/>
            <person name="Belzile F."/>
            <person name="Bakkeren G."/>
            <person name="Belanger R.R."/>
        </authorList>
    </citation>
    <scope>NUCLEOTIDE SEQUENCE [LARGE SCALE GENOMIC DNA]</scope>
    <source>
        <strain evidence="13 14">PF-1</strain>
    </source>
</reference>
<dbReference type="Gene3D" id="1.20.1070.10">
    <property type="entry name" value="Rhodopsin 7-helix transmembrane proteins"/>
    <property type="match status" value="1"/>
</dbReference>
<dbReference type="GO" id="GO:0005783">
    <property type="term" value="C:endoplasmic reticulum"/>
    <property type="evidence" value="ECO:0007669"/>
    <property type="project" value="TreeGrafter"/>
</dbReference>
<evidence type="ECO:0000256" key="8">
    <source>
        <dbReference type="ARBA" id="ARBA00022991"/>
    </source>
</evidence>
<keyword evidence="8" id="KW-0157">Chromophore</keyword>
<dbReference type="GO" id="GO:0007602">
    <property type="term" value="P:phototransduction"/>
    <property type="evidence" value="ECO:0007669"/>
    <property type="project" value="UniProtKB-KW"/>
</dbReference>
<dbReference type="GeneID" id="19320057"/>
<feature type="transmembrane region" description="Helical" evidence="12">
    <location>
        <begin position="41"/>
        <end position="62"/>
    </location>
</feature>
<dbReference type="InterPro" id="IPR001425">
    <property type="entry name" value="Arc/bac/fun_rhodopsins"/>
</dbReference>
<feature type="transmembrane region" description="Helical" evidence="12">
    <location>
        <begin position="149"/>
        <end position="169"/>
    </location>
</feature>
<dbReference type="InterPro" id="IPR043476">
    <property type="entry name" value="Yro2-like_7TM"/>
</dbReference>
<evidence type="ECO:0000256" key="9">
    <source>
        <dbReference type="ARBA" id="ARBA00023136"/>
    </source>
</evidence>
<dbReference type="Pfam" id="PF01036">
    <property type="entry name" value="Bac_rhodopsin"/>
    <property type="match status" value="1"/>
</dbReference>
<dbReference type="eggNOG" id="ENOG502RWTP">
    <property type="taxonomic scope" value="Eukaryota"/>
</dbReference>
<keyword evidence="6" id="KW-0681">Retinal protein</keyword>
<dbReference type="SMART" id="SM01021">
    <property type="entry name" value="Bac_rhodopsin"/>
    <property type="match status" value="1"/>
</dbReference>
<dbReference type="OrthoDB" id="536545at2759"/>
<proteinExistence type="inferred from homology"/>
<evidence type="ECO:0000256" key="10">
    <source>
        <dbReference type="ARBA" id="ARBA00023170"/>
    </source>
</evidence>
<keyword evidence="4" id="KW-0716">Sensory transduction</keyword>
<dbReference type="PROSITE" id="PS00327">
    <property type="entry name" value="BACTERIAL_OPSIN_RET"/>
    <property type="match status" value="1"/>
</dbReference>
<protein>
    <submittedName>
        <fullName evidence="13">Uncharacterized protein</fullName>
    </submittedName>
</protein>
<evidence type="ECO:0000256" key="3">
    <source>
        <dbReference type="ARBA" id="ARBA00022543"/>
    </source>
</evidence>
<keyword evidence="5 12" id="KW-0812">Transmembrane</keyword>
<dbReference type="GO" id="GO:0005886">
    <property type="term" value="C:plasma membrane"/>
    <property type="evidence" value="ECO:0007669"/>
    <property type="project" value="TreeGrafter"/>
</dbReference>
<dbReference type="CDD" id="cd15239">
    <property type="entry name" value="7tm_YRO2_fungal-like"/>
    <property type="match status" value="1"/>
</dbReference>
<dbReference type="GO" id="GO:0009881">
    <property type="term" value="F:photoreceptor activity"/>
    <property type="evidence" value="ECO:0007669"/>
    <property type="project" value="UniProtKB-KW"/>
</dbReference>
<dbReference type="HOGENOM" id="CLU_054785_2_1_1"/>
<organism evidence="13 14">
    <name type="scientific">Pseudozyma flocculosa PF-1</name>
    <dbReference type="NCBI Taxonomy" id="1277687"/>
    <lineage>
        <taxon>Eukaryota</taxon>
        <taxon>Fungi</taxon>
        <taxon>Dikarya</taxon>
        <taxon>Basidiomycota</taxon>
        <taxon>Ustilaginomycotina</taxon>
        <taxon>Ustilaginomycetes</taxon>
        <taxon>Ustilaginales</taxon>
        <taxon>Ustilaginaceae</taxon>
        <taxon>Pseudozyma</taxon>
    </lineage>
</organism>
<gene>
    <name evidence="13" type="ORF">PFL1_05976</name>
</gene>
<dbReference type="FunFam" id="1.20.1070.10:FF:000160">
    <property type="entry name" value="Related to Opsin-1"/>
    <property type="match status" value="1"/>
</dbReference>
<feature type="transmembrane region" description="Helical" evidence="12">
    <location>
        <begin position="245"/>
        <end position="266"/>
    </location>
</feature>
<dbReference type="PROSITE" id="PS00950">
    <property type="entry name" value="BACTERIAL_OPSIN_1"/>
    <property type="match status" value="1"/>
</dbReference>
<dbReference type="PRINTS" id="PR00251">
    <property type="entry name" value="BACTRLOPSIN"/>
</dbReference>
<keyword evidence="9 12" id="KW-0472">Membrane</keyword>
<evidence type="ECO:0000256" key="11">
    <source>
        <dbReference type="SAM" id="MobiDB-lite"/>
    </source>
</evidence>
<keyword evidence="3" id="KW-0600">Photoreceptor protein</keyword>
<dbReference type="KEGG" id="pfp:PFL1_05976"/>
<dbReference type="RefSeq" id="XP_007881706.1">
    <property type="nucleotide sequence ID" value="XM_007883515.1"/>
</dbReference>
<dbReference type="PANTHER" id="PTHR28286:SF1">
    <property type="entry name" value="30 KDA HEAT SHOCK PROTEIN-RELATED"/>
    <property type="match status" value="1"/>
</dbReference>
<dbReference type="GO" id="GO:0005216">
    <property type="term" value="F:monoatomic ion channel activity"/>
    <property type="evidence" value="ECO:0007669"/>
    <property type="project" value="InterPro"/>
</dbReference>
<keyword evidence="7 12" id="KW-1133">Transmembrane helix</keyword>
<name>A0A061H187_9BASI</name>
<feature type="transmembrane region" description="Helical" evidence="12">
    <location>
        <begin position="124"/>
        <end position="142"/>
    </location>
</feature>
<evidence type="ECO:0000313" key="13">
    <source>
        <dbReference type="EMBL" id="EPQ26327.1"/>
    </source>
</evidence>
<evidence type="ECO:0000256" key="1">
    <source>
        <dbReference type="ARBA" id="ARBA00004141"/>
    </source>
</evidence>
<dbReference type="EMBL" id="KE361645">
    <property type="protein sequence ID" value="EPQ26327.1"/>
    <property type="molecule type" value="Genomic_DNA"/>
</dbReference>
<evidence type="ECO:0000256" key="2">
    <source>
        <dbReference type="ARBA" id="ARBA00008130"/>
    </source>
</evidence>
<comment type="similarity">
    <text evidence="2">Belongs to the archaeal/bacterial/fungal opsin family.</text>
</comment>
<feature type="transmembrane region" description="Helical" evidence="12">
    <location>
        <begin position="69"/>
        <end position="88"/>
    </location>
</feature>
<dbReference type="Proteomes" id="UP000053664">
    <property type="component" value="Unassembled WGS sequence"/>
</dbReference>
<dbReference type="PANTHER" id="PTHR28286">
    <property type="match status" value="1"/>
</dbReference>
<keyword evidence="10" id="KW-0675">Receptor</keyword>